<evidence type="ECO:0000256" key="1">
    <source>
        <dbReference type="SAM" id="MobiDB-lite"/>
    </source>
</evidence>
<proteinExistence type="predicted"/>
<dbReference type="EMBL" id="BDGI01000046">
    <property type="protein sequence ID" value="GAV27786.1"/>
    <property type="molecule type" value="Genomic_DNA"/>
</dbReference>
<feature type="region of interest" description="Disordered" evidence="1">
    <location>
        <begin position="234"/>
        <end position="256"/>
    </location>
</feature>
<comment type="caution">
    <text evidence="2">The sequence shown here is derived from an EMBL/GenBank/DDBJ whole genome shotgun (WGS) entry which is preliminary data.</text>
</comment>
<dbReference type="Proteomes" id="UP000186136">
    <property type="component" value="Unassembled WGS sequence"/>
</dbReference>
<evidence type="ECO:0000313" key="2">
    <source>
        <dbReference type="EMBL" id="GAV27786.1"/>
    </source>
</evidence>
<organism evidence="2 3">
    <name type="scientific">Pichia membranifaciens</name>
    <dbReference type="NCBI Taxonomy" id="4926"/>
    <lineage>
        <taxon>Eukaryota</taxon>
        <taxon>Fungi</taxon>
        <taxon>Dikarya</taxon>
        <taxon>Ascomycota</taxon>
        <taxon>Saccharomycotina</taxon>
        <taxon>Pichiomycetes</taxon>
        <taxon>Pichiales</taxon>
        <taxon>Pichiaceae</taxon>
        <taxon>Pichia</taxon>
    </lineage>
</organism>
<dbReference type="OrthoDB" id="10408247at2759"/>
<accession>A0A1Q2YDY4</accession>
<feature type="compositionally biased region" description="Basic and acidic residues" evidence="1">
    <location>
        <begin position="242"/>
        <end position="256"/>
    </location>
</feature>
<sequence>MVKLHFLEEEDDEEEEFQLQAPKLNQFKPRKLKRNFGSTAKATSSNLAGKGQFFQNTSQLFPDYESEEQEDFSVFQQKLHSNLKKKTLVGGAPIAEALVKDVSHKKKDLANKKRNVKDYLKFYESTTETATVEVANGIDRNSEKTTQDPVKGSLKGENIEGHIITGSDLDCDGDVEVPLQNDFTSGTRETATTQEAPIGPESVILPHDRKRSAMRRKEIEEALSETNLDDLDNFESLSDGGNDGHHALGSHSTKDVETEVISLDLKERQDLTDSETVMSTKRHKKAQLIFHAVAPLEEQLQLTQEKLSSLSDLVSKRELQVSHLKAELDSLTSKTDQYAQQMSKALCNCR</sequence>
<reference evidence="2 3" key="1">
    <citation type="submission" date="2016-08" db="EMBL/GenBank/DDBJ databases">
        <title>Whole genome shotgun sequence of Pichia membranifaciens KS47-1.</title>
        <authorList>
            <person name="Konishi M."/>
            <person name="Ishida M."/>
            <person name="Arakawa T."/>
            <person name="Kato Y."/>
            <person name="Horiuchi J."/>
        </authorList>
    </citation>
    <scope>NUCLEOTIDE SEQUENCE [LARGE SCALE GENOMIC DNA]</scope>
    <source>
        <strain evidence="2 3">KS47-1</strain>
    </source>
</reference>
<name>A0A1Q2YDY4_9ASCO</name>
<dbReference type="AlphaFoldDB" id="A0A1Q2YDY4"/>
<protein>
    <submittedName>
        <fullName evidence="2">Uncharacterized protein</fullName>
    </submittedName>
</protein>
<keyword evidence="3" id="KW-1185">Reference proteome</keyword>
<evidence type="ECO:0000313" key="3">
    <source>
        <dbReference type="Proteomes" id="UP000186136"/>
    </source>
</evidence>
<gene>
    <name evidence="2" type="ORF">PMKS-001254</name>
</gene>